<dbReference type="AlphaFoldDB" id="A0A2B8BN91"/>
<evidence type="ECO:0000313" key="2">
    <source>
        <dbReference type="EMBL" id="PGH58697.1"/>
    </source>
</evidence>
<proteinExistence type="predicted"/>
<protein>
    <submittedName>
        <fullName evidence="2">Uncharacterized protein</fullName>
    </submittedName>
</protein>
<feature type="region of interest" description="Disordered" evidence="1">
    <location>
        <begin position="56"/>
        <end position="95"/>
    </location>
</feature>
<keyword evidence="3" id="KW-1185">Reference proteome</keyword>
<gene>
    <name evidence="2" type="ORF">CRT60_06075</name>
</gene>
<dbReference type="EMBL" id="PDKW01000038">
    <property type="protein sequence ID" value="PGH58697.1"/>
    <property type="molecule type" value="Genomic_DNA"/>
</dbReference>
<evidence type="ECO:0000313" key="3">
    <source>
        <dbReference type="Proteomes" id="UP000225379"/>
    </source>
</evidence>
<organism evidence="2 3">
    <name type="scientific">Azospirillum palustre</name>
    <dbReference type="NCBI Taxonomy" id="2044885"/>
    <lineage>
        <taxon>Bacteria</taxon>
        <taxon>Pseudomonadati</taxon>
        <taxon>Pseudomonadota</taxon>
        <taxon>Alphaproteobacteria</taxon>
        <taxon>Rhodospirillales</taxon>
        <taxon>Azospirillaceae</taxon>
        <taxon>Azospirillum</taxon>
    </lineage>
</organism>
<evidence type="ECO:0000256" key="1">
    <source>
        <dbReference type="SAM" id="MobiDB-lite"/>
    </source>
</evidence>
<dbReference type="Proteomes" id="UP000225379">
    <property type="component" value="Unassembled WGS sequence"/>
</dbReference>
<name>A0A2B8BN91_9PROT</name>
<comment type="caution">
    <text evidence="2">The sequence shown here is derived from an EMBL/GenBank/DDBJ whole genome shotgun (WGS) entry which is preliminary data.</text>
</comment>
<sequence length="95" mass="9685">MGQIHAVGGQDTLAVQPHLRDGGEAVEAQDMGTMAGQPGAVDDILVMQRRGVLRRPQAGGLERLSGGAGNRGGDALPNSSLSRSGRGRGPTKWGG</sequence>
<accession>A0A2B8BN91</accession>
<reference evidence="3" key="1">
    <citation type="submission" date="2017-10" db="EMBL/GenBank/DDBJ databases">
        <authorList>
            <person name="Kravchenko I.K."/>
            <person name="Grouzdev D.S."/>
        </authorList>
    </citation>
    <scope>NUCLEOTIDE SEQUENCE [LARGE SCALE GENOMIC DNA]</scope>
    <source>
        <strain evidence="3">B2</strain>
    </source>
</reference>